<dbReference type="AlphaFoldDB" id="A0A2T8I8K1"/>
<gene>
    <name evidence="1" type="ORF">PAHAL_8G116600</name>
</gene>
<dbReference type="PANTHER" id="PTHR33170">
    <property type="entry name" value="DUF4283 DOMAIN-CONTAINING PROTEIN-RELATED"/>
    <property type="match status" value="1"/>
</dbReference>
<dbReference type="EMBL" id="CM008053">
    <property type="protein sequence ID" value="PVH33995.1"/>
    <property type="molecule type" value="Genomic_DNA"/>
</dbReference>
<organism evidence="1">
    <name type="scientific">Panicum hallii</name>
    <dbReference type="NCBI Taxonomy" id="206008"/>
    <lineage>
        <taxon>Eukaryota</taxon>
        <taxon>Viridiplantae</taxon>
        <taxon>Streptophyta</taxon>
        <taxon>Embryophyta</taxon>
        <taxon>Tracheophyta</taxon>
        <taxon>Spermatophyta</taxon>
        <taxon>Magnoliopsida</taxon>
        <taxon>Liliopsida</taxon>
        <taxon>Poales</taxon>
        <taxon>Poaceae</taxon>
        <taxon>PACMAD clade</taxon>
        <taxon>Panicoideae</taxon>
        <taxon>Panicodae</taxon>
        <taxon>Paniceae</taxon>
        <taxon>Panicinae</taxon>
        <taxon>Panicum</taxon>
        <taxon>Panicum sect. Panicum</taxon>
    </lineage>
</organism>
<evidence type="ECO:0008006" key="2">
    <source>
        <dbReference type="Google" id="ProtNLM"/>
    </source>
</evidence>
<protein>
    <recommendedName>
        <fullName evidence="2">DUF4283 domain-containing protein</fullName>
    </recommendedName>
</protein>
<dbReference type="Gramene" id="PVH33995">
    <property type="protein sequence ID" value="PVH33995"/>
    <property type="gene ID" value="PAHAL_8G116600"/>
</dbReference>
<dbReference type="PANTHER" id="PTHR33170:SF22">
    <property type="entry name" value="OS10G0417100 PROTEIN"/>
    <property type="match status" value="1"/>
</dbReference>
<accession>A0A2T8I8K1</accession>
<proteinExistence type="predicted"/>
<dbReference type="Proteomes" id="UP000243499">
    <property type="component" value="Chromosome 8"/>
</dbReference>
<evidence type="ECO:0000313" key="1">
    <source>
        <dbReference type="EMBL" id="PVH33995.1"/>
    </source>
</evidence>
<name>A0A2T8I8K1_9POAL</name>
<reference evidence="1" key="1">
    <citation type="submission" date="2018-04" db="EMBL/GenBank/DDBJ databases">
        <title>WGS assembly of Panicum hallii.</title>
        <authorList>
            <person name="Lovell J."/>
            <person name="Jenkins J."/>
            <person name="Lowry D."/>
            <person name="Mamidi S."/>
            <person name="Sreedasyam A."/>
            <person name="Weng X."/>
            <person name="Barry K."/>
            <person name="Bonette J."/>
            <person name="Campitelli B."/>
            <person name="Daum C."/>
            <person name="Gordon S."/>
            <person name="Gould B."/>
            <person name="Lipzen A."/>
            <person name="Macqueen A."/>
            <person name="Palacio-Mejia J."/>
            <person name="Plott C."/>
            <person name="Shakirov E."/>
            <person name="Shu S."/>
            <person name="Yoshinaga Y."/>
            <person name="Zane M."/>
            <person name="Rokhsar D."/>
            <person name="Grimwood J."/>
            <person name="Schmutz J."/>
            <person name="Juenger T."/>
        </authorList>
    </citation>
    <scope>NUCLEOTIDE SEQUENCE [LARGE SCALE GENOMIC DNA]</scope>
    <source>
        <strain evidence="1">FIL2</strain>
    </source>
</reference>
<sequence>MANCAMITITKGSVSAKQLENEFRGPSGPHSTWRWFAKGISDNVFQMRFPIAKKIDDIAFFAGMEMRIVPTVSFKVEKWNANAGAKAGLDTAWFRILGILSIPLEKMFEHKVCYVAYLVALPLEVDKGNLKRWDFVRVKCGYRDVTKVPAVVEGVLVFHFYDFTFQREVP</sequence>